<evidence type="ECO:0000313" key="4">
    <source>
        <dbReference type="EMBL" id="CAD7585978.1"/>
    </source>
</evidence>
<evidence type="ECO:0000256" key="1">
    <source>
        <dbReference type="SAM" id="Phobius"/>
    </source>
</evidence>
<dbReference type="PANTHER" id="PTHR13018:SF5">
    <property type="entry name" value="RE44586P"/>
    <property type="match status" value="1"/>
</dbReference>
<evidence type="ECO:0000259" key="3">
    <source>
        <dbReference type="Pfam" id="PF14703"/>
    </source>
</evidence>
<sequence length="327" mass="37326">MLDSEGALDTVRGEIAKDPYRLSTGANRFSVERSLIWMDPNELHLFTLARMHECSHINTMRKDGPVALEQASEQQACFSNSEKNYQAKLYCENYLKRTGVRLDMRPYLCGNACKCCGCRTVDAIEYYSEEESRLRGALEDERTTALKRPLGIAFVTLMSTEAARKMYADHRPTCKCENNPSSSSVSRHLEPHRWQVSFAPSPKDLFWENLSLPSKYWYVKAVISAVVSEFLPTLLLWTVSALMPVLVSYSDRFLSHWTRSEQNHSIMNKTFTLLLFMVLILPSLGLTRPHTSTDPAYSGVSFMKSSLEIIQIKQLELVDPYIGTMFF</sequence>
<feature type="transmembrane region" description="Helical" evidence="1">
    <location>
        <begin position="270"/>
        <end position="287"/>
    </location>
</feature>
<dbReference type="GO" id="GO:0005886">
    <property type="term" value="C:plasma membrane"/>
    <property type="evidence" value="ECO:0007669"/>
    <property type="project" value="TreeGrafter"/>
</dbReference>
<dbReference type="Pfam" id="PF02714">
    <property type="entry name" value="RSN1_7TM"/>
    <property type="match status" value="1"/>
</dbReference>
<gene>
    <name evidence="4" type="ORF">TGEB3V08_LOCUS426</name>
</gene>
<feature type="domain" description="CSC1/OSCA1-like 7TM region" evidence="2">
    <location>
        <begin position="220"/>
        <end position="287"/>
    </location>
</feature>
<dbReference type="GO" id="GO:0005227">
    <property type="term" value="F:calcium-activated cation channel activity"/>
    <property type="evidence" value="ECO:0007669"/>
    <property type="project" value="InterPro"/>
</dbReference>
<evidence type="ECO:0000259" key="2">
    <source>
        <dbReference type="Pfam" id="PF02714"/>
    </source>
</evidence>
<keyword evidence="1" id="KW-1133">Transmembrane helix</keyword>
<dbReference type="InterPro" id="IPR027815">
    <property type="entry name" value="CSC1/OSCA1-like_cyt"/>
</dbReference>
<feature type="transmembrane region" description="Helical" evidence="1">
    <location>
        <begin position="230"/>
        <end position="249"/>
    </location>
</feature>
<keyword evidence="1" id="KW-0812">Transmembrane</keyword>
<dbReference type="EMBL" id="OE839171">
    <property type="protein sequence ID" value="CAD7585978.1"/>
    <property type="molecule type" value="Genomic_DNA"/>
</dbReference>
<protein>
    <submittedName>
        <fullName evidence="4">Uncharacterized protein</fullName>
    </submittedName>
</protein>
<keyword evidence="1" id="KW-0472">Membrane</keyword>
<proteinExistence type="predicted"/>
<dbReference type="InterPro" id="IPR045122">
    <property type="entry name" value="Csc1-like"/>
</dbReference>
<reference evidence="4" key="1">
    <citation type="submission" date="2020-11" db="EMBL/GenBank/DDBJ databases">
        <authorList>
            <person name="Tran Van P."/>
        </authorList>
    </citation>
    <scope>NUCLEOTIDE SEQUENCE</scope>
</reference>
<dbReference type="Pfam" id="PF14703">
    <property type="entry name" value="PHM7_cyt"/>
    <property type="match status" value="1"/>
</dbReference>
<dbReference type="PANTHER" id="PTHR13018">
    <property type="entry name" value="PROBABLE MEMBRANE PROTEIN DUF221-RELATED"/>
    <property type="match status" value="1"/>
</dbReference>
<feature type="domain" description="CSC1/OSCA1-like cytosolic" evidence="3">
    <location>
        <begin position="72"/>
        <end position="209"/>
    </location>
</feature>
<dbReference type="AlphaFoldDB" id="A0A7R9JN85"/>
<dbReference type="InterPro" id="IPR003864">
    <property type="entry name" value="CSC1/OSCA1-like_7TM"/>
</dbReference>
<accession>A0A7R9JN85</accession>
<name>A0A7R9JN85_TIMGE</name>
<organism evidence="4">
    <name type="scientific">Timema genevievae</name>
    <name type="common">Walking stick</name>
    <dbReference type="NCBI Taxonomy" id="629358"/>
    <lineage>
        <taxon>Eukaryota</taxon>
        <taxon>Metazoa</taxon>
        <taxon>Ecdysozoa</taxon>
        <taxon>Arthropoda</taxon>
        <taxon>Hexapoda</taxon>
        <taxon>Insecta</taxon>
        <taxon>Pterygota</taxon>
        <taxon>Neoptera</taxon>
        <taxon>Polyneoptera</taxon>
        <taxon>Phasmatodea</taxon>
        <taxon>Timematodea</taxon>
        <taxon>Timematoidea</taxon>
        <taxon>Timematidae</taxon>
        <taxon>Timema</taxon>
    </lineage>
</organism>